<dbReference type="Proteomes" id="UP001176521">
    <property type="component" value="Unassembled WGS sequence"/>
</dbReference>
<dbReference type="GO" id="GO:0032259">
    <property type="term" value="P:methylation"/>
    <property type="evidence" value="ECO:0007669"/>
    <property type="project" value="UniProtKB-KW"/>
</dbReference>
<feature type="compositionally biased region" description="Polar residues" evidence="4">
    <location>
        <begin position="457"/>
        <end position="477"/>
    </location>
</feature>
<dbReference type="InterPro" id="IPR044429">
    <property type="entry name" value="SETD4_SET"/>
</dbReference>
<sequence>MSESRKAIDVLLRRFGAHGVVAVSDDVPAGRGMVLKENVEPNNIIFHVPGSALLNVKTAAAFLHADLLPTSARPSARQGCDVESTGGTLPCFRTGQGLQGGSSSAGEEAEAELPLSSVQALSLLLLLWRRRSRTSPSSLPPVPEPLADFARTLPVDFDSVPLLWSLCQDQQSRLCAALVEALPAHSRQRLLDVRKRFAGDAHMVSAVLRLRPDLLPAWSSEIAYEELVGDDLLDDFYWAWLCVNSRCLYLPLGLKTREDNFTMAPVIDLINHTFDKSIECKVEYPAEGMQIRAPKSDPKAFNVTKVRTENGNTETEEQWQRGCSKGDELFITYGAHSNEFLLAEYGFVLPIATAPEPSALLDLPNNPFAEVVVDDLMLELLASAQSSLVQAELKRELLRERSYWLDWTIHPTGEPSHRLVCALRLLALDLNGSQQESGATVAVLGHKASKRLRLQKQAPQHQPQKTKPPSSDAETSEAQLARISEWESMVSGSTEFISQENEEEARKILIKVCETVQDRTRKRRRALEDAFNMPTSYTSDGTGASKAGQVQLEVGRWIQSFRIVRSLLIEQEHIARIVLEATKSTQEPW</sequence>
<dbReference type="PROSITE" id="PS50280">
    <property type="entry name" value="SET"/>
    <property type="match status" value="1"/>
</dbReference>
<organism evidence="6 7">
    <name type="scientific">Tilletia horrida</name>
    <dbReference type="NCBI Taxonomy" id="155126"/>
    <lineage>
        <taxon>Eukaryota</taxon>
        <taxon>Fungi</taxon>
        <taxon>Dikarya</taxon>
        <taxon>Basidiomycota</taxon>
        <taxon>Ustilaginomycotina</taxon>
        <taxon>Exobasidiomycetes</taxon>
        <taxon>Tilletiales</taxon>
        <taxon>Tilletiaceae</taxon>
        <taxon>Tilletia</taxon>
    </lineage>
</organism>
<reference evidence="6" key="1">
    <citation type="journal article" date="2023" name="PhytoFront">
        <title>Draft Genome Resources of Seven Strains of Tilletia horrida, Causal Agent of Kernel Smut of Rice.</title>
        <authorList>
            <person name="Khanal S."/>
            <person name="Antony Babu S."/>
            <person name="Zhou X.G."/>
        </authorList>
    </citation>
    <scope>NUCLEOTIDE SEQUENCE</scope>
    <source>
        <strain evidence="6">TX3</strain>
    </source>
</reference>
<dbReference type="InterPro" id="IPR001214">
    <property type="entry name" value="SET_dom"/>
</dbReference>
<feature type="domain" description="SET" evidence="5">
    <location>
        <begin position="18"/>
        <end position="334"/>
    </location>
</feature>
<comment type="caution">
    <text evidence="6">The sequence shown here is derived from an EMBL/GenBank/DDBJ whole genome shotgun (WGS) entry which is preliminary data.</text>
</comment>
<keyword evidence="1" id="KW-0489">Methyltransferase</keyword>
<keyword evidence="3" id="KW-0949">S-adenosyl-L-methionine</keyword>
<dbReference type="InterPro" id="IPR050600">
    <property type="entry name" value="SETD3_SETD6_MTase"/>
</dbReference>
<name>A0AAN6G8I5_9BASI</name>
<evidence type="ECO:0000313" key="6">
    <source>
        <dbReference type="EMBL" id="KAK0524453.1"/>
    </source>
</evidence>
<dbReference type="EMBL" id="JAPDMQ010000450">
    <property type="protein sequence ID" value="KAK0524453.1"/>
    <property type="molecule type" value="Genomic_DNA"/>
</dbReference>
<feature type="region of interest" description="Disordered" evidence="4">
    <location>
        <begin position="452"/>
        <end position="477"/>
    </location>
</feature>
<dbReference type="AlphaFoldDB" id="A0AAN6G8I5"/>
<protein>
    <recommendedName>
        <fullName evidence="5">SET domain-containing protein</fullName>
    </recommendedName>
</protein>
<evidence type="ECO:0000256" key="1">
    <source>
        <dbReference type="ARBA" id="ARBA00022603"/>
    </source>
</evidence>
<evidence type="ECO:0000313" key="7">
    <source>
        <dbReference type="Proteomes" id="UP001176521"/>
    </source>
</evidence>
<dbReference type="SUPFAM" id="SSF82199">
    <property type="entry name" value="SET domain"/>
    <property type="match status" value="1"/>
</dbReference>
<evidence type="ECO:0000256" key="3">
    <source>
        <dbReference type="ARBA" id="ARBA00022691"/>
    </source>
</evidence>
<dbReference type="CDD" id="cd19177">
    <property type="entry name" value="SET_SETD4"/>
    <property type="match status" value="1"/>
</dbReference>
<dbReference type="InterPro" id="IPR046341">
    <property type="entry name" value="SET_dom_sf"/>
</dbReference>
<evidence type="ECO:0000259" key="5">
    <source>
        <dbReference type="PROSITE" id="PS50280"/>
    </source>
</evidence>
<dbReference type="Gene3D" id="3.90.1410.10">
    <property type="entry name" value="set domain protein methyltransferase, domain 1"/>
    <property type="match status" value="1"/>
</dbReference>
<dbReference type="GO" id="GO:0016279">
    <property type="term" value="F:protein-lysine N-methyltransferase activity"/>
    <property type="evidence" value="ECO:0007669"/>
    <property type="project" value="InterPro"/>
</dbReference>
<keyword evidence="2" id="KW-0808">Transferase</keyword>
<proteinExistence type="predicted"/>
<evidence type="ECO:0000256" key="4">
    <source>
        <dbReference type="SAM" id="MobiDB-lite"/>
    </source>
</evidence>
<accession>A0AAN6G8I5</accession>
<dbReference type="PANTHER" id="PTHR13271">
    <property type="entry name" value="UNCHARACTERIZED PUTATIVE METHYLTRANSFERASE"/>
    <property type="match status" value="1"/>
</dbReference>
<keyword evidence="7" id="KW-1185">Reference proteome</keyword>
<gene>
    <name evidence="6" type="ORF">OC842_005828</name>
</gene>
<evidence type="ECO:0000256" key="2">
    <source>
        <dbReference type="ARBA" id="ARBA00022679"/>
    </source>
</evidence>
<dbReference type="PANTHER" id="PTHR13271:SF47">
    <property type="entry name" value="ACTIN-HISTIDINE N-METHYLTRANSFERASE"/>
    <property type="match status" value="1"/>
</dbReference>